<dbReference type="KEGG" id="nak:EH165_04720"/>
<dbReference type="EMBL" id="CP034170">
    <property type="protein sequence ID" value="AZI57567.1"/>
    <property type="molecule type" value="Genomic_DNA"/>
</dbReference>
<reference evidence="2 3" key="2">
    <citation type="submission" date="2018-12" db="EMBL/GenBank/DDBJ databases">
        <title>Nakamurella antarcticus sp. nov., isolated from Antarctica South Shetland Islands soil.</title>
        <authorList>
            <person name="Peng F."/>
        </authorList>
    </citation>
    <scope>NUCLEOTIDE SEQUENCE [LARGE SCALE GENOMIC DNA]</scope>
    <source>
        <strain evidence="2 3">S14-144</strain>
    </source>
</reference>
<protein>
    <submittedName>
        <fullName evidence="2">NAD(P)/FAD-dependent oxidoreductase</fullName>
    </submittedName>
</protein>
<dbReference type="InterPro" id="IPR036188">
    <property type="entry name" value="FAD/NAD-bd_sf"/>
</dbReference>
<dbReference type="RefSeq" id="WP_124798252.1">
    <property type="nucleotide sequence ID" value="NZ_CP034170.1"/>
</dbReference>
<dbReference type="Proteomes" id="UP000268084">
    <property type="component" value="Chromosome"/>
</dbReference>
<dbReference type="InterPro" id="IPR050407">
    <property type="entry name" value="Geranylgeranyl_reductase"/>
</dbReference>
<organism evidence="2 3">
    <name type="scientific">Nakamurella antarctica</name>
    <dbReference type="NCBI Taxonomy" id="1902245"/>
    <lineage>
        <taxon>Bacteria</taxon>
        <taxon>Bacillati</taxon>
        <taxon>Actinomycetota</taxon>
        <taxon>Actinomycetes</taxon>
        <taxon>Nakamurellales</taxon>
        <taxon>Nakamurellaceae</taxon>
        <taxon>Nakamurella</taxon>
    </lineage>
</organism>
<dbReference type="OrthoDB" id="113955at2"/>
<dbReference type="AlphaFoldDB" id="A0A3G8ZLB2"/>
<dbReference type="PANTHER" id="PTHR42685:SF19">
    <property type="entry name" value="POSSIBLE OXIDOREDUCTASE"/>
    <property type="match status" value="1"/>
</dbReference>
<name>A0A3G8ZLB2_9ACTN</name>
<keyword evidence="3" id="KW-1185">Reference proteome</keyword>
<evidence type="ECO:0000313" key="2">
    <source>
        <dbReference type="EMBL" id="AZI57567.1"/>
    </source>
</evidence>
<dbReference type="InterPro" id="IPR002938">
    <property type="entry name" value="FAD-bd"/>
</dbReference>
<dbReference type="PRINTS" id="PR00420">
    <property type="entry name" value="RNGMNOXGNASE"/>
</dbReference>
<proteinExistence type="predicted"/>
<dbReference type="Pfam" id="PF01494">
    <property type="entry name" value="FAD_binding_3"/>
    <property type="match status" value="1"/>
</dbReference>
<dbReference type="SUPFAM" id="SSF51905">
    <property type="entry name" value="FAD/NAD(P)-binding domain"/>
    <property type="match status" value="1"/>
</dbReference>
<gene>
    <name evidence="2" type="ORF">EH165_04720</name>
</gene>
<accession>A0A3G8ZLB2</accession>
<dbReference type="GO" id="GO:0071949">
    <property type="term" value="F:FAD binding"/>
    <property type="evidence" value="ECO:0007669"/>
    <property type="project" value="InterPro"/>
</dbReference>
<dbReference type="Gene3D" id="3.50.50.60">
    <property type="entry name" value="FAD/NAD(P)-binding domain"/>
    <property type="match status" value="1"/>
</dbReference>
<feature type="domain" description="FAD-binding" evidence="1">
    <location>
        <begin position="3"/>
        <end position="278"/>
    </location>
</feature>
<dbReference type="PANTHER" id="PTHR42685">
    <property type="entry name" value="GERANYLGERANYL DIPHOSPHATE REDUCTASE"/>
    <property type="match status" value="1"/>
</dbReference>
<evidence type="ECO:0000259" key="1">
    <source>
        <dbReference type="Pfam" id="PF01494"/>
    </source>
</evidence>
<reference evidence="2 3" key="1">
    <citation type="submission" date="2018-11" db="EMBL/GenBank/DDBJ databases">
        <authorList>
            <person name="Da X."/>
        </authorList>
    </citation>
    <scope>NUCLEOTIDE SEQUENCE [LARGE SCALE GENOMIC DNA]</scope>
    <source>
        <strain evidence="2 3">S14-144</strain>
    </source>
</reference>
<sequence>MIDLLIAGAGPAGLATALYAHRAGLEVLVLETRQPPIDKACGEGLMPAGVRALTDLKISLHGRPLRGIQFSNHSRTAIAPFSDGTGMGVRRTTLQTAMLHAVQDAGIEVRRASALPLTQNSSSVSAGGISARYLAAADGLHSPIRDRLGMTLKPAPRRKRWGLRQHYECAPWSDMVQVYWGKRSEAYVTPVADNLVGVAVLSSDRRSFSDQLADFPQLLERLPAHAATTTRGAGPLLQRASGQTAGRILLVGDAAGYIDALTGDGISTAVKCAEKLVDCLVLGSPELYEAAYAKSTRDYRRITHTLLAVARNPVLRPAIVPAAGVAPAVFRHVVNRLAR</sequence>
<evidence type="ECO:0000313" key="3">
    <source>
        <dbReference type="Proteomes" id="UP000268084"/>
    </source>
</evidence>